<dbReference type="RefSeq" id="WP_045683170.1">
    <property type="nucleotide sequence ID" value="NZ_CP010803.1"/>
</dbReference>
<feature type="active site" description="Nucleophile" evidence="7">
    <location>
        <position position="121"/>
    </location>
</feature>
<evidence type="ECO:0000259" key="9">
    <source>
        <dbReference type="PROSITE" id="PS52029"/>
    </source>
</evidence>
<dbReference type="UniPathway" id="UPA00219"/>
<comment type="pathway">
    <text evidence="1 7">Cell wall biogenesis; peptidoglycan biosynthesis.</text>
</comment>
<evidence type="ECO:0000256" key="1">
    <source>
        <dbReference type="ARBA" id="ARBA00004752"/>
    </source>
</evidence>
<dbReference type="PROSITE" id="PS52029">
    <property type="entry name" value="LD_TPASE"/>
    <property type="match status" value="1"/>
</dbReference>
<keyword evidence="3" id="KW-0808">Transferase</keyword>
<dbReference type="GO" id="GO:0016740">
    <property type="term" value="F:transferase activity"/>
    <property type="evidence" value="ECO:0007669"/>
    <property type="project" value="UniProtKB-KW"/>
</dbReference>
<keyword evidence="11" id="KW-1185">Reference proteome</keyword>
<evidence type="ECO:0000256" key="8">
    <source>
        <dbReference type="SAM" id="SignalP"/>
    </source>
</evidence>
<dbReference type="GO" id="GO:0005576">
    <property type="term" value="C:extracellular region"/>
    <property type="evidence" value="ECO:0007669"/>
    <property type="project" value="TreeGrafter"/>
</dbReference>
<dbReference type="InterPro" id="IPR050979">
    <property type="entry name" value="LD-transpeptidase"/>
</dbReference>
<dbReference type="GO" id="GO:0071555">
    <property type="term" value="P:cell wall organization"/>
    <property type="evidence" value="ECO:0007669"/>
    <property type="project" value="UniProtKB-UniRule"/>
</dbReference>
<accession>A0A0D5LSL2</accession>
<dbReference type="PANTHER" id="PTHR30582:SF2">
    <property type="entry name" value="L,D-TRANSPEPTIDASE YCIB-RELATED"/>
    <property type="match status" value="1"/>
</dbReference>
<reference evidence="10 11" key="1">
    <citation type="journal article" date="2015" name="Genome Announc.">
        <title>Complete genome sequence of Martelella endophytica YC6887, which has antifungal activity associated with a halophyte.</title>
        <authorList>
            <person name="Khan A."/>
            <person name="Khan H."/>
            <person name="Chung E.J."/>
            <person name="Hossain M.T."/>
            <person name="Chung Y.R."/>
        </authorList>
    </citation>
    <scope>NUCLEOTIDE SEQUENCE [LARGE SCALE GENOMIC DNA]</scope>
    <source>
        <strain evidence="10">YC6887</strain>
    </source>
</reference>
<dbReference type="KEGG" id="mey:TM49_17615"/>
<dbReference type="OrthoDB" id="463216at2"/>
<dbReference type="GO" id="GO:0008360">
    <property type="term" value="P:regulation of cell shape"/>
    <property type="evidence" value="ECO:0007669"/>
    <property type="project" value="UniProtKB-UniRule"/>
</dbReference>
<dbReference type="InterPro" id="IPR038063">
    <property type="entry name" value="Transpep_catalytic_dom"/>
</dbReference>
<comment type="similarity">
    <text evidence="2">Belongs to the YkuD family.</text>
</comment>
<dbReference type="SUPFAM" id="SSF141523">
    <property type="entry name" value="L,D-transpeptidase catalytic domain-like"/>
    <property type="match status" value="1"/>
</dbReference>
<dbReference type="STRING" id="1486262.TM49_17615"/>
<name>A0A0D5LSL2_MAREN</name>
<evidence type="ECO:0000256" key="2">
    <source>
        <dbReference type="ARBA" id="ARBA00005992"/>
    </source>
</evidence>
<organism evidence="10 11">
    <name type="scientific">Martelella endophytica</name>
    <dbReference type="NCBI Taxonomy" id="1486262"/>
    <lineage>
        <taxon>Bacteria</taxon>
        <taxon>Pseudomonadati</taxon>
        <taxon>Pseudomonadota</taxon>
        <taxon>Alphaproteobacteria</taxon>
        <taxon>Hyphomicrobiales</taxon>
        <taxon>Aurantimonadaceae</taxon>
        <taxon>Martelella</taxon>
    </lineage>
</organism>
<keyword evidence="5 7" id="KW-0573">Peptidoglycan synthesis</keyword>
<keyword evidence="6 7" id="KW-0961">Cell wall biogenesis/degradation</keyword>
<sequence>MRSVLAFLLMLLVVAPSAEAARKSGEAIFDAGTLVAAVSLETQTMKVIVDGYERYVWPVSTGAGGYATPKGIYGAEWLSKHHRSTKYNGAPMPYAIFFYHGYAVHGTDQLSRLGRPASHGCVRLDPENAAILFSLAQSMGLDRMTVVIGD</sequence>
<dbReference type="AlphaFoldDB" id="A0A0D5LSL2"/>
<protein>
    <submittedName>
        <fullName evidence="10">ErfK/YbiS/YcfS/YnhG family protein</fullName>
    </submittedName>
</protein>
<evidence type="ECO:0000256" key="3">
    <source>
        <dbReference type="ARBA" id="ARBA00022679"/>
    </source>
</evidence>
<feature type="chain" id="PRO_5002295397" evidence="8">
    <location>
        <begin position="21"/>
        <end position="150"/>
    </location>
</feature>
<feature type="active site" description="Proton donor/acceptor" evidence="7">
    <location>
        <position position="105"/>
    </location>
</feature>
<gene>
    <name evidence="10" type="ORF">TM49_17615</name>
</gene>
<dbReference type="EMBL" id="CP010803">
    <property type="protein sequence ID" value="AJY47076.1"/>
    <property type="molecule type" value="Genomic_DNA"/>
</dbReference>
<dbReference type="HOGENOM" id="CLU_096102_1_0_5"/>
<dbReference type="InterPro" id="IPR005490">
    <property type="entry name" value="LD_TPept_cat_dom"/>
</dbReference>
<dbReference type="Gene3D" id="2.40.440.10">
    <property type="entry name" value="L,D-transpeptidase catalytic domain-like"/>
    <property type="match status" value="1"/>
</dbReference>
<keyword evidence="4 7" id="KW-0133">Cell shape</keyword>
<keyword evidence="8" id="KW-0732">Signal</keyword>
<evidence type="ECO:0000256" key="7">
    <source>
        <dbReference type="PROSITE-ProRule" id="PRU01373"/>
    </source>
</evidence>
<evidence type="ECO:0000256" key="5">
    <source>
        <dbReference type="ARBA" id="ARBA00022984"/>
    </source>
</evidence>
<evidence type="ECO:0000256" key="4">
    <source>
        <dbReference type="ARBA" id="ARBA00022960"/>
    </source>
</evidence>
<proteinExistence type="inferred from homology"/>
<dbReference type="GO" id="GO:0018104">
    <property type="term" value="P:peptidoglycan-protein cross-linking"/>
    <property type="evidence" value="ECO:0007669"/>
    <property type="project" value="TreeGrafter"/>
</dbReference>
<dbReference type="Pfam" id="PF03734">
    <property type="entry name" value="YkuD"/>
    <property type="match status" value="1"/>
</dbReference>
<evidence type="ECO:0000256" key="6">
    <source>
        <dbReference type="ARBA" id="ARBA00023316"/>
    </source>
</evidence>
<evidence type="ECO:0000313" key="11">
    <source>
        <dbReference type="Proteomes" id="UP000032611"/>
    </source>
</evidence>
<evidence type="ECO:0000313" key="10">
    <source>
        <dbReference type="EMBL" id="AJY47076.1"/>
    </source>
</evidence>
<dbReference type="PATRIC" id="fig|1486262.3.peg.3646"/>
<dbReference type="CDD" id="cd16913">
    <property type="entry name" value="YkuD_like"/>
    <property type="match status" value="1"/>
</dbReference>
<feature type="domain" description="L,D-TPase catalytic" evidence="9">
    <location>
        <begin position="34"/>
        <end position="147"/>
    </location>
</feature>
<dbReference type="PANTHER" id="PTHR30582">
    <property type="entry name" value="L,D-TRANSPEPTIDASE"/>
    <property type="match status" value="1"/>
</dbReference>
<dbReference type="Proteomes" id="UP000032611">
    <property type="component" value="Chromosome"/>
</dbReference>
<feature type="signal peptide" evidence="8">
    <location>
        <begin position="1"/>
        <end position="20"/>
    </location>
</feature>
<dbReference type="GO" id="GO:0071972">
    <property type="term" value="F:peptidoglycan L,D-transpeptidase activity"/>
    <property type="evidence" value="ECO:0007669"/>
    <property type="project" value="TreeGrafter"/>
</dbReference>